<evidence type="ECO:0000256" key="8">
    <source>
        <dbReference type="SAM" id="MobiDB-lite"/>
    </source>
</evidence>
<proteinExistence type="inferred from homology"/>
<feature type="region of interest" description="Disordered" evidence="8">
    <location>
        <begin position="297"/>
        <end position="322"/>
    </location>
</feature>
<evidence type="ECO:0000313" key="11">
    <source>
        <dbReference type="Proteomes" id="UP000708208"/>
    </source>
</evidence>
<dbReference type="CDD" id="cd01850">
    <property type="entry name" value="CDC_Septin"/>
    <property type="match status" value="1"/>
</dbReference>
<dbReference type="InterPro" id="IPR030379">
    <property type="entry name" value="G_SEPTIN_dom"/>
</dbReference>
<comment type="similarity">
    <text evidence="7">Belongs to the TRAFAC class TrmE-Era-EngA-EngB-Septin-like GTPase superfamily. Septin GTPase family.</text>
</comment>
<dbReference type="AlphaFoldDB" id="A0A8J2JH81"/>
<evidence type="ECO:0000256" key="6">
    <source>
        <dbReference type="ARBA" id="ARBA00023306"/>
    </source>
</evidence>
<dbReference type="PANTHER" id="PTHR18884">
    <property type="entry name" value="SEPTIN"/>
    <property type="match status" value="1"/>
</dbReference>
<evidence type="ECO:0000259" key="9">
    <source>
        <dbReference type="PROSITE" id="PS51719"/>
    </source>
</evidence>
<gene>
    <name evidence="10" type="ORF">AFUS01_LOCUS3636</name>
</gene>
<dbReference type="PIRSF" id="PIRSF006698">
    <property type="entry name" value="Septin"/>
    <property type="match status" value="1"/>
</dbReference>
<reference evidence="10" key="1">
    <citation type="submission" date="2021-06" db="EMBL/GenBank/DDBJ databases">
        <authorList>
            <person name="Hodson N. C."/>
            <person name="Mongue J. A."/>
            <person name="Jaron S. K."/>
        </authorList>
    </citation>
    <scope>NUCLEOTIDE SEQUENCE</scope>
</reference>
<dbReference type="Proteomes" id="UP000708208">
    <property type="component" value="Unassembled WGS sequence"/>
</dbReference>
<keyword evidence="6" id="KW-0131">Cell cycle</keyword>
<protein>
    <recommendedName>
        <fullName evidence="9">Septin-type G domain-containing protein</fullName>
    </recommendedName>
</protein>
<keyword evidence="4 7" id="KW-0547">Nucleotide-binding</keyword>
<dbReference type="GO" id="GO:0051301">
    <property type="term" value="P:cell division"/>
    <property type="evidence" value="ECO:0007669"/>
    <property type="project" value="UniProtKB-KW"/>
</dbReference>
<name>A0A8J2JH81_9HEXA</name>
<evidence type="ECO:0000256" key="3">
    <source>
        <dbReference type="ARBA" id="ARBA00022618"/>
    </source>
</evidence>
<keyword evidence="2" id="KW-0963">Cytoplasm</keyword>
<feature type="compositionally biased region" description="Basic and acidic residues" evidence="8">
    <location>
        <begin position="302"/>
        <end position="313"/>
    </location>
</feature>
<sequence length="358" mass="41292">IDNERLIGFATLPEQVHRKSVKKGFDFTLMAIGESGLGKSTLINSLFLGDFYQTRKQPSVNEMLKRTTSIQKHVTEIEERGVKLRLTVVDTPGFGDAINNEDSWKTSVEYIDEQFQQYFHAESGLNRRHIQDSRIHCCLYFVPPYGHGLRPLDIEVLRNLQNRVNVIPIIAKSDTLTPTEVKKMKERVLEDLRKNQIQIYQFPECDEEEDEDFKRQDKELKASIPFAVASSETLIDVAGRKVRGRQYPWGIVEVENPSHSDFAKLRTMLIQSHMHDLKETTQDLHYENFRAKAIARISNGTSRERNKLKRDSSADSPQEMLQQKEAEIKRMQQMISKMEAKLKAAGQPKSMRDSVIDL</sequence>
<dbReference type="GO" id="GO:0005737">
    <property type="term" value="C:cytoplasm"/>
    <property type="evidence" value="ECO:0007669"/>
    <property type="project" value="UniProtKB-SubCell"/>
</dbReference>
<dbReference type="EMBL" id="CAJVCH010021914">
    <property type="protein sequence ID" value="CAG7692201.1"/>
    <property type="molecule type" value="Genomic_DNA"/>
</dbReference>
<dbReference type="Pfam" id="PF00735">
    <property type="entry name" value="Septin"/>
    <property type="match status" value="1"/>
</dbReference>
<dbReference type="InterPro" id="IPR016491">
    <property type="entry name" value="Septin"/>
</dbReference>
<dbReference type="PROSITE" id="PS51719">
    <property type="entry name" value="G_SEPTIN"/>
    <property type="match status" value="1"/>
</dbReference>
<evidence type="ECO:0000313" key="10">
    <source>
        <dbReference type="EMBL" id="CAG7692201.1"/>
    </source>
</evidence>
<evidence type="ECO:0000256" key="5">
    <source>
        <dbReference type="ARBA" id="ARBA00023134"/>
    </source>
</evidence>
<keyword evidence="11" id="KW-1185">Reference proteome</keyword>
<feature type="non-terminal residue" evidence="10">
    <location>
        <position position="1"/>
    </location>
</feature>
<keyword evidence="5 7" id="KW-0342">GTP-binding</keyword>
<evidence type="ECO:0000256" key="1">
    <source>
        <dbReference type="ARBA" id="ARBA00004496"/>
    </source>
</evidence>
<accession>A0A8J2JH81</accession>
<evidence type="ECO:0000256" key="2">
    <source>
        <dbReference type="ARBA" id="ARBA00022490"/>
    </source>
</evidence>
<organism evidence="10 11">
    <name type="scientific">Allacma fusca</name>
    <dbReference type="NCBI Taxonomy" id="39272"/>
    <lineage>
        <taxon>Eukaryota</taxon>
        <taxon>Metazoa</taxon>
        <taxon>Ecdysozoa</taxon>
        <taxon>Arthropoda</taxon>
        <taxon>Hexapoda</taxon>
        <taxon>Collembola</taxon>
        <taxon>Symphypleona</taxon>
        <taxon>Sminthuridae</taxon>
        <taxon>Allacma</taxon>
    </lineage>
</organism>
<keyword evidence="3" id="KW-0132">Cell division</keyword>
<dbReference type="GO" id="GO:0005525">
    <property type="term" value="F:GTP binding"/>
    <property type="evidence" value="ECO:0007669"/>
    <property type="project" value="UniProtKB-KW"/>
</dbReference>
<evidence type="ECO:0000256" key="7">
    <source>
        <dbReference type="RuleBase" id="RU004560"/>
    </source>
</evidence>
<comment type="caution">
    <text evidence="10">The sequence shown here is derived from an EMBL/GenBank/DDBJ whole genome shotgun (WGS) entry which is preliminary data.</text>
</comment>
<evidence type="ECO:0000256" key="4">
    <source>
        <dbReference type="ARBA" id="ARBA00022741"/>
    </source>
</evidence>
<comment type="subcellular location">
    <subcellularLocation>
        <location evidence="1">Cytoplasm</location>
    </subcellularLocation>
</comment>
<feature type="domain" description="Septin-type G" evidence="9">
    <location>
        <begin position="23"/>
        <end position="296"/>
    </location>
</feature>
<dbReference type="OrthoDB" id="416553at2759"/>
<dbReference type="FunFam" id="3.40.50.300:FF:000064">
    <property type="entry name" value="Septin 4"/>
    <property type="match status" value="1"/>
</dbReference>